<evidence type="ECO:0000259" key="6">
    <source>
        <dbReference type="Pfam" id="PF04932"/>
    </source>
</evidence>
<name>A0A7W7ZT02_9BACT</name>
<dbReference type="AlphaFoldDB" id="A0A7W7ZT02"/>
<gene>
    <name evidence="7" type="ORF">HDF15_003582</name>
</gene>
<comment type="subcellular location">
    <subcellularLocation>
        <location evidence="1">Membrane</location>
        <topology evidence="1">Multi-pass membrane protein</topology>
    </subcellularLocation>
</comment>
<evidence type="ECO:0000256" key="5">
    <source>
        <dbReference type="SAM" id="Phobius"/>
    </source>
</evidence>
<accession>A0A7W7ZT02</accession>
<dbReference type="Pfam" id="PF04932">
    <property type="entry name" value="Wzy_C"/>
    <property type="match status" value="1"/>
</dbReference>
<dbReference type="PANTHER" id="PTHR37422">
    <property type="entry name" value="TEICHURONIC ACID BIOSYNTHESIS PROTEIN TUAE"/>
    <property type="match status" value="1"/>
</dbReference>
<reference evidence="7 8" key="1">
    <citation type="submission" date="2020-08" db="EMBL/GenBank/DDBJ databases">
        <title>Genomic Encyclopedia of Type Strains, Phase IV (KMG-V): Genome sequencing to study the core and pangenomes of soil and plant-associated prokaryotes.</title>
        <authorList>
            <person name="Whitman W."/>
        </authorList>
    </citation>
    <scope>NUCLEOTIDE SEQUENCE [LARGE SCALE GENOMIC DNA]</scope>
    <source>
        <strain evidence="7 8">X5P3</strain>
    </source>
</reference>
<dbReference type="EMBL" id="JACHIO010000015">
    <property type="protein sequence ID" value="MBB5065219.1"/>
    <property type="molecule type" value="Genomic_DNA"/>
</dbReference>
<comment type="caution">
    <text evidence="7">The sequence shown here is derived from an EMBL/GenBank/DDBJ whole genome shotgun (WGS) entry which is preliminary data.</text>
</comment>
<evidence type="ECO:0000313" key="8">
    <source>
        <dbReference type="Proteomes" id="UP000584867"/>
    </source>
</evidence>
<evidence type="ECO:0000256" key="1">
    <source>
        <dbReference type="ARBA" id="ARBA00004141"/>
    </source>
</evidence>
<feature type="transmembrane region" description="Helical" evidence="5">
    <location>
        <begin position="206"/>
        <end position="233"/>
    </location>
</feature>
<proteinExistence type="predicted"/>
<feature type="transmembrane region" description="Helical" evidence="5">
    <location>
        <begin position="172"/>
        <end position="194"/>
    </location>
</feature>
<dbReference type="NCBIfam" id="TIGR04370">
    <property type="entry name" value="glyco_rpt_poly"/>
    <property type="match status" value="1"/>
</dbReference>
<sequence>MNTSATTFEAGSTTAQPTLFLPALIGFFFSFRIFSVVLTVRVLQQDPQVGVAINLGVNFLLLLLVVFQTFGPAPRTLGSLLRLPCLFWVLFFLGFSGCSLIWSVADSLPAAAAFWGGMAADWAMVILLLRSGSISEVSSSLMKGIVYGACCVALVAWILPAQSDLRLGDEDLLGPNAIGYACGFAMFFAEYLILVRREKGPWKFSLVFLGITLLRSLSKTTIIAFIASGITLLLLDKSISRKTKVIVILSLIVIFILFSSLLVSYFSDYTDTGTDTGDQAESLSGRLGIWAYILNEAVDKPLIGHGFHSVWHVIPPFYTSQFEARHAHNELLQQFYAYGVVGIVMLIGLYGSFYRQIKKLPASPLKAMLSGLLVFVLIRGIADTEAFDLSLPLWAMTLFSALMAEAMLSPSQLDSSGATLPVSNLPVQTLSPG</sequence>
<dbReference type="GO" id="GO:0016020">
    <property type="term" value="C:membrane"/>
    <property type="evidence" value="ECO:0007669"/>
    <property type="project" value="UniProtKB-SubCell"/>
</dbReference>
<dbReference type="RefSeq" id="WP_184257729.1">
    <property type="nucleotide sequence ID" value="NZ_JACHIO010000015.1"/>
</dbReference>
<feature type="transmembrane region" description="Helical" evidence="5">
    <location>
        <begin position="335"/>
        <end position="353"/>
    </location>
</feature>
<evidence type="ECO:0000256" key="3">
    <source>
        <dbReference type="ARBA" id="ARBA00022989"/>
    </source>
</evidence>
<feature type="transmembrane region" description="Helical" evidence="5">
    <location>
        <begin position="49"/>
        <end position="67"/>
    </location>
</feature>
<dbReference type="PANTHER" id="PTHR37422:SF21">
    <property type="entry name" value="EXOQ-LIKE PROTEIN"/>
    <property type="match status" value="1"/>
</dbReference>
<keyword evidence="3 5" id="KW-1133">Transmembrane helix</keyword>
<feature type="transmembrane region" description="Helical" evidence="5">
    <location>
        <begin position="20"/>
        <end position="43"/>
    </location>
</feature>
<evidence type="ECO:0000313" key="7">
    <source>
        <dbReference type="EMBL" id="MBB5065219.1"/>
    </source>
</evidence>
<dbReference type="InterPro" id="IPR051533">
    <property type="entry name" value="WaaL-like"/>
</dbReference>
<keyword evidence="2 5" id="KW-0812">Transmembrane</keyword>
<evidence type="ECO:0000256" key="2">
    <source>
        <dbReference type="ARBA" id="ARBA00022692"/>
    </source>
</evidence>
<protein>
    <submittedName>
        <fullName evidence="7">Oligosaccharide repeat unit polymerase</fullName>
    </submittedName>
</protein>
<evidence type="ECO:0000256" key="4">
    <source>
        <dbReference type="ARBA" id="ARBA00023136"/>
    </source>
</evidence>
<feature type="transmembrane region" description="Helical" evidence="5">
    <location>
        <begin position="245"/>
        <end position="266"/>
    </location>
</feature>
<feature type="transmembrane region" description="Helical" evidence="5">
    <location>
        <begin position="365"/>
        <end position="382"/>
    </location>
</feature>
<feature type="transmembrane region" description="Helical" evidence="5">
    <location>
        <begin position="79"/>
        <end position="102"/>
    </location>
</feature>
<feature type="transmembrane region" description="Helical" evidence="5">
    <location>
        <begin position="141"/>
        <end position="160"/>
    </location>
</feature>
<dbReference type="Proteomes" id="UP000584867">
    <property type="component" value="Unassembled WGS sequence"/>
</dbReference>
<organism evidence="7 8">
    <name type="scientific">Granulicella mallensis</name>
    <dbReference type="NCBI Taxonomy" id="940614"/>
    <lineage>
        <taxon>Bacteria</taxon>
        <taxon>Pseudomonadati</taxon>
        <taxon>Acidobacteriota</taxon>
        <taxon>Terriglobia</taxon>
        <taxon>Terriglobales</taxon>
        <taxon>Acidobacteriaceae</taxon>
        <taxon>Granulicella</taxon>
    </lineage>
</organism>
<feature type="transmembrane region" description="Helical" evidence="5">
    <location>
        <begin position="108"/>
        <end position="129"/>
    </location>
</feature>
<dbReference type="InterPro" id="IPR007016">
    <property type="entry name" value="O-antigen_ligase-rel_domated"/>
</dbReference>
<keyword evidence="4 5" id="KW-0472">Membrane</keyword>
<feature type="domain" description="O-antigen ligase-related" evidence="6">
    <location>
        <begin position="205"/>
        <end position="347"/>
    </location>
</feature>